<keyword evidence="9" id="KW-1185">Reference proteome</keyword>
<dbReference type="GO" id="GO:0004730">
    <property type="term" value="F:pseudouridylate synthase activity"/>
    <property type="evidence" value="ECO:0007669"/>
    <property type="project" value="InterPro"/>
</dbReference>
<organism evidence="8 9">
    <name type="scientific">Antrodiella citrinella</name>
    <dbReference type="NCBI Taxonomy" id="2447956"/>
    <lineage>
        <taxon>Eukaryota</taxon>
        <taxon>Fungi</taxon>
        <taxon>Dikarya</taxon>
        <taxon>Basidiomycota</taxon>
        <taxon>Agaricomycotina</taxon>
        <taxon>Agaricomycetes</taxon>
        <taxon>Polyporales</taxon>
        <taxon>Steccherinaceae</taxon>
        <taxon>Antrodiella</taxon>
    </lineage>
</organism>
<evidence type="ECO:0000313" key="8">
    <source>
        <dbReference type="EMBL" id="THH34045.1"/>
    </source>
</evidence>
<dbReference type="Gene3D" id="3.40.1190.20">
    <property type="match status" value="1"/>
</dbReference>
<evidence type="ECO:0000256" key="2">
    <source>
        <dbReference type="ARBA" id="ARBA00022801"/>
    </source>
</evidence>
<dbReference type="InterPro" id="IPR029056">
    <property type="entry name" value="Ribokinase-like"/>
</dbReference>
<dbReference type="GO" id="GO:0005737">
    <property type="term" value="C:cytoplasm"/>
    <property type="evidence" value="ECO:0007669"/>
    <property type="project" value="TreeGrafter"/>
</dbReference>
<dbReference type="SUPFAM" id="SSF110581">
    <property type="entry name" value="Indigoidine synthase A-like"/>
    <property type="match status" value="1"/>
</dbReference>
<sequence>MPYPTNLETARSVERIVRENGAIPATIGIIQGRVKIGLEAHELERLADVGNNSSVFKVSRRDISPVIALKKDGGTTCSSTLIFAAIAGIKVFATGGLGGVHRGAESSFYTRRSGFKSPWHLNDPISAATILHAQDQLRMNNGVMFAVPIPEQYEQVGQDIQKAVEIALQEADQQGISRRGKEVTPWLLKRVSELTAGKSLPSNIALIENTARFGAQIASEYARLAHGTVGSETQQSLPPATFNTTKDASRTTQSFQPRPASTKLVVVGASAVDITAQASKATPFTTHSTVPGAVHMSLGGVGRNMAEAAHRTLTASSEPYTHETVLVSAVGQDSFGRLLTEESKQIGMRTDGFLATPGSRTAVCNMSIDEDGGLIGGVADMDIIQSLETTAVLESLTRYNPVLVALDGNLSEDTLTSVVAFCNNRNTPVFFEPTSVAKSVRILPAVSTSKITRPPIAFASPNLLELAHMYNAAGSDPLELTQRTSWWEAIDSMNLGSNFRLELEQLSRRNASDHDPSRGTLSFLLERGIAQMGIHLLPFIQHLMIKCGDLGVVVIFRVTAPSAWSNEQTNIHARQVLVKGQTGGHLVLKHFPAIPLKVEDVVNVTGAGDSLVGSMLSSLLQNPSAFKDPLTLSQLVAHGQEAAVKTLQSSLAVSPLLSHAAVTL</sequence>
<comment type="caution">
    <text evidence="8">The sequence shown here is derived from an EMBL/GenBank/DDBJ whole genome shotgun (WGS) entry which is preliminary data.</text>
</comment>
<evidence type="ECO:0000256" key="6">
    <source>
        <dbReference type="SAM" id="MobiDB-lite"/>
    </source>
</evidence>
<evidence type="ECO:0000313" key="9">
    <source>
        <dbReference type="Proteomes" id="UP000308730"/>
    </source>
</evidence>
<feature type="compositionally biased region" description="Polar residues" evidence="6">
    <location>
        <begin position="230"/>
        <end position="256"/>
    </location>
</feature>
<keyword evidence="2" id="KW-0378">Hydrolase</keyword>
<evidence type="ECO:0000256" key="3">
    <source>
        <dbReference type="ARBA" id="ARBA00023211"/>
    </source>
</evidence>
<evidence type="ECO:0000259" key="7">
    <source>
        <dbReference type="Pfam" id="PF00294"/>
    </source>
</evidence>
<dbReference type="GO" id="GO:0046872">
    <property type="term" value="F:metal ion binding"/>
    <property type="evidence" value="ECO:0007669"/>
    <property type="project" value="UniProtKB-KW"/>
</dbReference>
<dbReference type="InterPro" id="IPR011611">
    <property type="entry name" value="PfkB_dom"/>
</dbReference>
<feature type="domain" description="Carbohydrate kinase PfkB" evidence="7">
    <location>
        <begin position="262"/>
        <end position="484"/>
    </location>
</feature>
<dbReference type="InterPro" id="IPR007342">
    <property type="entry name" value="PsuG"/>
</dbReference>
<dbReference type="InterPro" id="IPR022830">
    <property type="entry name" value="Indigdn_synthA-like"/>
</dbReference>
<dbReference type="EMBL" id="SGPM01000001">
    <property type="protein sequence ID" value="THH34045.1"/>
    <property type="molecule type" value="Genomic_DNA"/>
</dbReference>
<reference evidence="8 9" key="1">
    <citation type="submission" date="2019-02" db="EMBL/GenBank/DDBJ databases">
        <title>Genome sequencing of the rare red list fungi Antrodiella citrinella (Flaviporus citrinellus).</title>
        <authorList>
            <person name="Buettner E."/>
            <person name="Kellner H."/>
        </authorList>
    </citation>
    <scope>NUCLEOTIDE SEQUENCE [LARGE SCALE GENOMIC DNA]</scope>
    <source>
        <strain evidence="8 9">DSM 108506</strain>
    </source>
</reference>
<evidence type="ECO:0000256" key="4">
    <source>
        <dbReference type="ARBA" id="ARBA00023239"/>
    </source>
</evidence>
<evidence type="ECO:0000256" key="1">
    <source>
        <dbReference type="ARBA" id="ARBA00022723"/>
    </source>
</evidence>
<keyword evidence="5" id="KW-0326">Glycosidase</keyword>
<feature type="domain" description="Carbohydrate kinase PfkB" evidence="7">
    <location>
        <begin position="589"/>
        <end position="655"/>
    </location>
</feature>
<dbReference type="PANTHER" id="PTHR42909:SF1">
    <property type="entry name" value="CARBOHYDRATE KINASE PFKB DOMAIN-CONTAINING PROTEIN"/>
    <property type="match status" value="1"/>
</dbReference>
<proteinExistence type="predicted"/>
<dbReference type="AlphaFoldDB" id="A0A4S4N6F5"/>
<dbReference type="Proteomes" id="UP000308730">
    <property type="component" value="Unassembled WGS sequence"/>
</dbReference>
<dbReference type="GO" id="GO:0016798">
    <property type="term" value="F:hydrolase activity, acting on glycosyl bonds"/>
    <property type="evidence" value="ECO:0007669"/>
    <property type="project" value="UniProtKB-KW"/>
</dbReference>
<name>A0A4S4N6F5_9APHY</name>
<dbReference type="SUPFAM" id="SSF53613">
    <property type="entry name" value="Ribokinase-like"/>
    <property type="match status" value="1"/>
</dbReference>
<keyword evidence="4" id="KW-0456">Lyase</keyword>
<dbReference type="PANTHER" id="PTHR42909">
    <property type="entry name" value="ZGC:136858"/>
    <property type="match status" value="1"/>
</dbReference>
<dbReference type="Pfam" id="PF00294">
    <property type="entry name" value="PfkB"/>
    <property type="match status" value="2"/>
</dbReference>
<dbReference type="Gene3D" id="3.40.1790.10">
    <property type="entry name" value="Indigoidine synthase domain"/>
    <property type="match status" value="2"/>
</dbReference>
<evidence type="ECO:0000256" key="5">
    <source>
        <dbReference type="ARBA" id="ARBA00023295"/>
    </source>
</evidence>
<keyword evidence="3" id="KW-0464">Manganese</keyword>
<protein>
    <recommendedName>
        <fullName evidence="7">Carbohydrate kinase PfkB domain-containing protein</fullName>
    </recommendedName>
</protein>
<dbReference type="Pfam" id="PF04227">
    <property type="entry name" value="Indigoidine_A"/>
    <property type="match status" value="1"/>
</dbReference>
<dbReference type="OrthoDB" id="198885at2759"/>
<feature type="region of interest" description="Disordered" evidence="6">
    <location>
        <begin position="229"/>
        <end position="257"/>
    </location>
</feature>
<accession>A0A4S4N6F5</accession>
<gene>
    <name evidence="8" type="ORF">EUX98_g143</name>
</gene>
<keyword evidence="1" id="KW-0479">Metal-binding</keyword>